<dbReference type="InterPro" id="IPR036700">
    <property type="entry name" value="BOBF_sf"/>
</dbReference>
<keyword evidence="2" id="KW-0812">Transmembrane</keyword>
<comment type="caution">
    <text evidence="3">The sequence shown here is derived from an EMBL/GenBank/DDBJ whole genome shotgun (WGS) entry which is preliminary data.</text>
</comment>
<evidence type="ECO:0000313" key="3">
    <source>
        <dbReference type="EMBL" id="OLP46023.1"/>
    </source>
</evidence>
<evidence type="ECO:0008006" key="5">
    <source>
        <dbReference type="Google" id="ProtNLM"/>
    </source>
</evidence>
<feature type="region of interest" description="Disordered" evidence="1">
    <location>
        <begin position="141"/>
        <end position="171"/>
    </location>
</feature>
<feature type="region of interest" description="Disordered" evidence="1">
    <location>
        <begin position="1"/>
        <end position="26"/>
    </location>
</feature>
<gene>
    <name evidence="3" type="ORF">BJF95_14745</name>
</gene>
<evidence type="ECO:0000313" key="4">
    <source>
        <dbReference type="Proteomes" id="UP000186894"/>
    </source>
</evidence>
<feature type="compositionally biased region" description="Basic and acidic residues" evidence="1">
    <location>
        <begin position="1"/>
        <end position="23"/>
    </location>
</feature>
<dbReference type="EMBL" id="MKIM01000023">
    <property type="protein sequence ID" value="OLP46023.1"/>
    <property type="molecule type" value="Genomic_DNA"/>
</dbReference>
<protein>
    <recommendedName>
        <fullName evidence="5">Bacterial OB-fold domain-containing protein</fullName>
    </recommendedName>
</protein>
<feature type="compositionally biased region" description="Basic and acidic residues" evidence="1">
    <location>
        <begin position="160"/>
        <end position="171"/>
    </location>
</feature>
<dbReference type="Gene3D" id="2.40.50.200">
    <property type="entry name" value="Bacterial OB-fold"/>
    <property type="match status" value="1"/>
</dbReference>
<dbReference type="SUPFAM" id="SSF101756">
    <property type="entry name" value="Hypothetical protein YgiW"/>
    <property type="match status" value="1"/>
</dbReference>
<evidence type="ECO:0000256" key="1">
    <source>
        <dbReference type="SAM" id="MobiDB-lite"/>
    </source>
</evidence>
<feature type="compositionally biased region" description="Pro residues" evidence="1">
    <location>
        <begin position="149"/>
        <end position="158"/>
    </location>
</feature>
<dbReference type="Proteomes" id="UP000186894">
    <property type="component" value="Unassembled WGS sequence"/>
</dbReference>
<keyword evidence="4" id="KW-1185">Reference proteome</keyword>
<evidence type="ECO:0000256" key="2">
    <source>
        <dbReference type="SAM" id="Phobius"/>
    </source>
</evidence>
<dbReference type="STRING" id="1867956.BJF95_14745"/>
<dbReference type="RefSeq" id="WP_075638489.1">
    <property type="nucleotide sequence ID" value="NZ_MKIM01000023.1"/>
</dbReference>
<name>A0A1Q8ZVC1_9HYPH</name>
<feature type="transmembrane region" description="Helical" evidence="2">
    <location>
        <begin position="30"/>
        <end position="54"/>
    </location>
</feature>
<proteinExistence type="predicted"/>
<keyword evidence="2" id="KW-1133">Transmembrane helix</keyword>
<reference evidence="3 4" key="1">
    <citation type="submission" date="2016-09" db="EMBL/GenBank/DDBJ databases">
        <title>Rhizobium oryziradicis sp. nov., isolated from the root of rice.</title>
        <authorList>
            <person name="Zhao J."/>
            <person name="Zhang X."/>
        </authorList>
    </citation>
    <scope>NUCLEOTIDE SEQUENCE [LARGE SCALE GENOMIC DNA]</scope>
    <source>
        <strain evidence="3 4">N19</strain>
    </source>
</reference>
<keyword evidence="2" id="KW-0472">Membrane</keyword>
<organism evidence="3 4">
    <name type="scientific">Rhizobium oryziradicis</name>
    <dbReference type="NCBI Taxonomy" id="1867956"/>
    <lineage>
        <taxon>Bacteria</taxon>
        <taxon>Pseudomonadati</taxon>
        <taxon>Pseudomonadota</taxon>
        <taxon>Alphaproteobacteria</taxon>
        <taxon>Hyphomicrobiales</taxon>
        <taxon>Rhizobiaceae</taxon>
        <taxon>Rhizobium/Agrobacterium group</taxon>
        <taxon>Rhizobium</taxon>
    </lineage>
</organism>
<dbReference type="AlphaFoldDB" id="A0A1Q8ZVC1"/>
<accession>A0A1Q8ZVC1</accession>
<sequence length="171" mass="18261">MTNDDDTHTHIHPHKGEKPTPPHERRRRRWMVLPAIAVALTIGAVGGAGAMKLMRPAPEMAPLSPVAIAAMPASSLVTIKGKVAEIYGNKFILQDDSGKTLVETGRAGDGGKLVTKDDVVTIQGRFDDGFVHASYLVDKDGKTEALRPAGPPPPPPPHGEVGDFMRRPAPE</sequence>